<dbReference type="EMBL" id="JTHP01000019">
    <property type="protein sequence ID" value="KJD45495.1"/>
    <property type="molecule type" value="Genomic_DNA"/>
</dbReference>
<feature type="transmembrane region" description="Helical" evidence="2">
    <location>
        <begin position="259"/>
        <end position="275"/>
    </location>
</feature>
<comment type="caution">
    <text evidence="3">The sequence shown here is derived from an EMBL/GenBank/DDBJ whole genome shotgun (WGS) entry which is preliminary data.</text>
</comment>
<dbReference type="Proteomes" id="UP000032534">
    <property type="component" value="Unassembled WGS sequence"/>
</dbReference>
<dbReference type="RefSeq" id="WP_044646290.1">
    <property type="nucleotide sequence ID" value="NZ_JTHP01000019.1"/>
</dbReference>
<feature type="transmembrane region" description="Helical" evidence="2">
    <location>
        <begin position="236"/>
        <end position="253"/>
    </location>
</feature>
<dbReference type="AlphaFoldDB" id="A0A0D7X256"/>
<keyword evidence="2" id="KW-0812">Transmembrane</keyword>
<feature type="compositionally biased region" description="Basic and acidic residues" evidence="1">
    <location>
        <begin position="296"/>
        <end position="322"/>
    </location>
</feature>
<evidence type="ECO:0000313" key="4">
    <source>
        <dbReference type="Proteomes" id="UP000032534"/>
    </source>
</evidence>
<dbReference type="OrthoDB" id="2564821at2"/>
<feature type="transmembrane region" description="Helical" evidence="2">
    <location>
        <begin position="6"/>
        <end position="32"/>
    </location>
</feature>
<sequence>MSPTDFAALAAYISPGLIAVLLALSLLVWLYVHSAAQLRNSRQQRLNELQESLRIYGRLAGYLQTSTQNGISSSETRQHQSGLIHALQEAKAAPYLTPHLQEQVQASLRECDAFRRELLLKSLEREMNKLIDERRLVLLESHAPGWGTALWKLLRPAAGPLALAGIVWLISRLIVELMSYSTIYPGLPEAVPSASWLIGCTWMRFASGLIALLYVYRLMTLRRQNDLDVTASHFPTSLLSMVIAAVALFQWIGPEASPYILAVQLVLFLIGFRLTRGRSRSDRPYVGHPGLMKADPSQHQEMHTTDKDRTSDSSLAEEHSRS</sequence>
<evidence type="ECO:0000256" key="2">
    <source>
        <dbReference type="SAM" id="Phobius"/>
    </source>
</evidence>
<proteinExistence type="predicted"/>
<protein>
    <submittedName>
        <fullName evidence="3">Uncharacterized protein</fullName>
    </submittedName>
</protein>
<keyword evidence="2" id="KW-1133">Transmembrane helix</keyword>
<feature type="transmembrane region" description="Helical" evidence="2">
    <location>
        <begin position="195"/>
        <end position="216"/>
    </location>
</feature>
<gene>
    <name evidence="3" type="ORF">QD47_11655</name>
</gene>
<name>A0A0D7X256_9BACL</name>
<evidence type="ECO:0000313" key="3">
    <source>
        <dbReference type="EMBL" id="KJD45495.1"/>
    </source>
</evidence>
<accession>A0A0D7X256</accession>
<feature type="region of interest" description="Disordered" evidence="1">
    <location>
        <begin position="281"/>
        <end position="322"/>
    </location>
</feature>
<evidence type="ECO:0000256" key="1">
    <source>
        <dbReference type="SAM" id="MobiDB-lite"/>
    </source>
</evidence>
<dbReference type="PATRIC" id="fig|159743.3.peg.2604"/>
<keyword evidence="2" id="KW-0472">Membrane</keyword>
<keyword evidence="4" id="KW-1185">Reference proteome</keyword>
<feature type="transmembrane region" description="Helical" evidence="2">
    <location>
        <begin position="157"/>
        <end position="175"/>
    </location>
</feature>
<reference evidence="3 4" key="1">
    <citation type="submission" date="2014-11" db="EMBL/GenBank/DDBJ databases">
        <title>Draft Genome Sequences of Paenibacillus polymyxa NRRL B-30509 and Paenibacillus terrae NRRL B-30644, Strains from a Poultry Environment that Produce Tridecaptin A and Paenicidins.</title>
        <authorList>
            <person name="van Belkum M.J."/>
            <person name="Lohans C.T."/>
            <person name="Vederas J.C."/>
        </authorList>
    </citation>
    <scope>NUCLEOTIDE SEQUENCE [LARGE SCALE GENOMIC DNA]</scope>
    <source>
        <strain evidence="3 4">NRRL B-30644</strain>
    </source>
</reference>
<organism evidence="3 4">
    <name type="scientific">Paenibacillus terrae</name>
    <dbReference type="NCBI Taxonomy" id="159743"/>
    <lineage>
        <taxon>Bacteria</taxon>
        <taxon>Bacillati</taxon>
        <taxon>Bacillota</taxon>
        <taxon>Bacilli</taxon>
        <taxon>Bacillales</taxon>
        <taxon>Paenibacillaceae</taxon>
        <taxon>Paenibacillus</taxon>
    </lineage>
</organism>